<feature type="coiled-coil region" evidence="5">
    <location>
        <begin position="24"/>
        <end position="51"/>
    </location>
</feature>
<accession>A0A8C5TZX1</accession>
<evidence type="ECO:0000256" key="2">
    <source>
        <dbReference type="ARBA" id="ARBA00022553"/>
    </source>
</evidence>
<evidence type="ECO:0000313" key="7">
    <source>
        <dbReference type="Ensembl" id="ENSMCSP00000012118.1"/>
    </source>
</evidence>
<dbReference type="Ensembl" id="ENSMCST00000012430.1">
    <property type="protein sequence ID" value="ENSMCSP00000012118.1"/>
    <property type="gene ID" value="ENSMCSG00000008588.1"/>
</dbReference>
<comment type="subcellular location">
    <subcellularLocation>
        <location evidence="1">Endomembrane system</location>
    </subcellularLocation>
</comment>
<evidence type="ECO:0000256" key="1">
    <source>
        <dbReference type="ARBA" id="ARBA00004308"/>
    </source>
</evidence>
<reference evidence="7" key="1">
    <citation type="submission" date="2025-08" db="UniProtKB">
        <authorList>
            <consortium name="Ensembl"/>
        </authorList>
    </citation>
    <scope>IDENTIFICATION</scope>
</reference>
<organism evidence="7 8">
    <name type="scientific">Malurus cyaneus samueli</name>
    <dbReference type="NCBI Taxonomy" id="2593467"/>
    <lineage>
        <taxon>Eukaryota</taxon>
        <taxon>Metazoa</taxon>
        <taxon>Chordata</taxon>
        <taxon>Craniata</taxon>
        <taxon>Vertebrata</taxon>
        <taxon>Euteleostomi</taxon>
        <taxon>Archelosauria</taxon>
        <taxon>Archosauria</taxon>
        <taxon>Dinosauria</taxon>
        <taxon>Saurischia</taxon>
        <taxon>Theropoda</taxon>
        <taxon>Coelurosauria</taxon>
        <taxon>Aves</taxon>
        <taxon>Neognathae</taxon>
        <taxon>Neoaves</taxon>
        <taxon>Telluraves</taxon>
        <taxon>Australaves</taxon>
        <taxon>Passeriformes</taxon>
        <taxon>Meliphagoidea</taxon>
        <taxon>Maluridae</taxon>
        <taxon>Malurus</taxon>
    </lineage>
</organism>
<feature type="region of interest" description="Disordered" evidence="6">
    <location>
        <begin position="109"/>
        <end position="139"/>
    </location>
</feature>
<evidence type="ECO:0000256" key="3">
    <source>
        <dbReference type="ARBA" id="ARBA00022737"/>
    </source>
</evidence>
<keyword evidence="4" id="KW-0472">Membrane</keyword>
<dbReference type="Proteomes" id="UP000694560">
    <property type="component" value="Unplaced"/>
</dbReference>
<dbReference type="PANTHER" id="PTHR14514:SF4">
    <property type="entry name" value="NESPRIN-2"/>
    <property type="match status" value="1"/>
</dbReference>
<evidence type="ECO:0000256" key="5">
    <source>
        <dbReference type="SAM" id="Coils"/>
    </source>
</evidence>
<sequence>MKIEQKVLSLLEDCGDSADYQQKTEALSLKLKEVKHNLEKVQKMLQDKYSEEQVKHMNVVQAQSSFQIITAHITVHAIFCAQDLKLKAVEQKSLIDFIESCVEKMQPELEDSVTSKSESSNGESDSKTKQADATLPPKDQVGNKWQYLQQELSSKMKSPLCQLVEPQVSHSLFSFELFT</sequence>
<name>A0A8C5TZX1_9PASS</name>
<evidence type="ECO:0000256" key="6">
    <source>
        <dbReference type="SAM" id="MobiDB-lite"/>
    </source>
</evidence>
<keyword evidence="3" id="KW-0677">Repeat</keyword>
<dbReference type="AlphaFoldDB" id="A0A8C5TZX1"/>
<evidence type="ECO:0000313" key="8">
    <source>
        <dbReference type="Proteomes" id="UP000694560"/>
    </source>
</evidence>
<dbReference type="OrthoDB" id="18740at2759"/>
<keyword evidence="5" id="KW-0175">Coiled coil</keyword>
<evidence type="ECO:0000256" key="4">
    <source>
        <dbReference type="ARBA" id="ARBA00023136"/>
    </source>
</evidence>
<dbReference type="PANTHER" id="PTHR14514">
    <property type="entry name" value="PKA ANCHORING PROTEIN"/>
    <property type="match status" value="1"/>
</dbReference>
<protein>
    <submittedName>
        <fullName evidence="7">Uncharacterized protein</fullName>
    </submittedName>
</protein>
<reference evidence="7" key="2">
    <citation type="submission" date="2025-09" db="UniProtKB">
        <authorList>
            <consortium name="Ensembl"/>
        </authorList>
    </citation>
    <scope>IDENTIFICATION</scope>
</reference>
<feature type="compositionally biased region" description="Low complexity" evidence="6">
    <location>
        <begin position="112"/>
        <end position="123"/>
    </location>
</feature>
<keyword evidence="8" id="KW-1185">Reference proteome</keyword>
<proteinExistence type="predicted"/>
<keyword evidence="2" id="KW-0597">Phosphoprotein</keyword>